<dbReference type="EMBL" id="CM051402">
    <property type="protein sequence ID" value="KAJ4711071.1"/>
    <property type="molecule type" value="Genomic_DNA"/>
</dbReference>
<keyword evidence="1" id="KW-0472">Membrane</keyword>
<organism evidence="1 2">
    <name type="scientific">Melia azedarach</name>
    <name type="common">Chinaberry tree</name>
    <dbReference type="NCBI Taxonomy" id="155640"/>
    <lineage>
        <taxon>Eukaryota</taxon>
        <taxon>Viridiplantae</taxon>
        <taxon>Streptophyta</taxon>
        <taxon>Embryophyta</taxon>
        <taxon>Tracheophyta</taxon>
        <taxon>Spermatophyta</taxon>
        <taxon>Magnoliopsida</taxon>
        <taxon>eudicotyledons</taxon>
        <taxon>Gunneridae</taxon>
        <taxon>Pentapetalae</taxon>
        <taxon>rosids</taxon>
        <taxon>malvids</taxon>
        <taxon>Sapindales</taxon>
        <taxon>Meliaceae</taxon>
        <taxon>Melia</taxon>
    </lineage>
</organism>
<sequence length="332" mass="38030">MTADTTTLSYWLNWRFFLCAIWILLTMVSASIIIWKYEGSKKSESGRGETQRETVRTLFEDEAWNTCLKGIHPAWLLGFRVIAFFVLFALITADAVVSGGGIFYFYTQWTFTLVTIYFGLASSISIYGLCKDHGRVGGDRHEHLSLDAERGTYTPPMLSENVDISNSSKSSNTHEEPHTRKPAGLLGYAFQIVFQMSSGAVMLTDSVFWLILYPFLTSADFGLNFLIVCMHSVNAIFLIGDTILNCLQFPMFRFAYFMLWTGIFVIFQWIIHAIVSLWWPYPFLDLSSPFAPLWYLGIGLMHVPCYGIFALLVRLKHFWLSRSFPESYRCVK</sequence>
<keyword evidence="2" id="KW-1185">Reference proteome</keyword>
<evidence type="ECO:0000313" key="1">
    <source>
        <dbReference type="EMBL" id="KAJ4711071.1"/>
    </source>
</evidence>
<dbReference type="Proteomes" id="UP001164539">
    <property type="component" value="Chromosome 9"/>
</dbReference>
<reference evidence="1 2" key="1">
    <citation type="journal article" date="2023" name="Science">
        <title>Complex scaffold remodeling in plant triterpene biosynthesis.</title>
        <authorList>
            <person name="De La Pena R."/>
            <person name="Hodgson H."/>
            <person name="Liu J.C."/>
            <person name="Stephenson M.J."/>
            <person name="Martin A.C."/>
            <person name="Owen C."/>
            <person name="Harkess A."/>
            <person name="Leebens-Mack J."/>
            <person name="Jimenez L.E."/>
            <person name="Osbourn A."/>
            <person name="Sattely E.S."/>
        </authorList>
    </citation>
    <scope>NUCLEOTIDE SEQUENCE [LARGE SCALE GENOMIC DNA]</scope>
    <source>
        <strain evidence="2">cv. JPN11</strain>
        <tissue evidence="1">Leaf</tissue>
    </source>
</reference>
<name>A0ACC1XI53_MELAZ</name>
<evidence type="ECO:0000313" key="2">
    <source>
        <dbReference type="Proteomes" id="UP001164539"/>
    </source>
</evidence>
<accession>A0ACC1XI53</accession>
<gene>
    <name evidence="1" type="ORF">OWV82_017152</name>
</gene>
<proteinExistence type="predicted"/>
<comment type="caution">
    <text evidence="1">The sequence shown here is derived from an EMBL/GenBank/DDBJ whole genome shotgun (WGS) entry which is preliminary data.</text>
</comment>
<keyword evidence="1" id="KW-0812">Transmembrane</keyword>
<protein>
    <submittedName>
        <fullName evidence="1">Transmembrane protein</fullName>
    </submittedName>
</protein>